<protein>
    <submittedName>
        <fullName evidence="2">Four helix bundle protein</fullName>
    </submittedName>
</protein>
<dbReference type="Pfam" id="PF22296">
    <property type="entry name" value="bAvd"/>
    <property type="match status" value="1"/>
</dbReference>
<reference evidence="2 3" key="1">
    <citation type="submission" date="2019-07" db="EMBL/GenBank/DDBJ databases">
        <title>Draft Genome Sequences of Bacteroides pyogenes Strains Isolated from the Uterus Holstein Dairy Cows with Metritis.</title>
        <authorList>
            <person name="Cunha F."/>
            <person name="Galvao K.N."/>
            <person name="Jeon S.J."/>
            <person name="Jeong K.C."/>
        </authorList>
    </citation>
    <scope>NUCLEOTIDE SEQUENCE [LARGE SCALE GENOMIC DNA]</scope>
    <source>
        <strain evidence="2 3">KG-31</strain>
    </source>
</reference>
<dbReference type="EMBL" id="VKLW01000004">
    <property type="protein sequence ID" value="TYK34980.1"/>
    <property type="molecule type" value="Genomic_DNA"/>
</dbReference>
<evidence type="ECO:0000259" key="1">
    <source>
        <dbReference type="Pfam" id="PF22296"/>
    </source>
</evidence>
<feature type="domain" description="bAvd-like" evidence="1">
    <location>
        <begin position="13"/>
        <end position="111"/>
    </location>
</feature>
<dbReference type="InterPro" id="IPR036583">
    <property type="entry name" value="23S_rRNA_IVS_sf"/>
</dbReference>
<keyword evidence="3" id="KW-1185">Reference proteome</keyword>
<dbReference type="InterPro" id="IPR055360">
    <property type="entry name" value="bAvd"/>
</dbReference>
<sequence>MNYENLPVYKATFDLLLFVYRNTTRMQREYRYTLAEETKRALQEVLVAIYRANLTAEKLPHIEEARRELVRVRTLFRLMRELKQLSKGQQALVVEGIAEISKQLAAWEKYVKKNKEGERGE</sequence>
<dbReference type="RefSeq" id="WP_148730219.1">
    <property type="nucleotide sequence ID" value="NZ_DAIMPP010000134.1"/>
</dbReference>
<proteinExistence type="predicted"/>
<dbReference type="SUPFAM" id="SSF158446">
    <property type="entry name" value="IVS-encoded protein-like"/>
    <property type="match status" value="1"/>
</dbReference>
<dbReference type="CDD" id="cd16376">
    <property type="entry name" value="Avd_like"/>
    <property type="match status" value="1"/>
</dbReference>
<evidence type="ECO:0000313" key="3">
    <source>
        <dbReference type="Proteomes" id="UP000324383"/>
    </source>
</evidence>
<organism evidence="2 3">
    <name type="scientific">Bacteroides pyogenes</name>
    <dbReference type="NCBI Taxonomy" id="310300"/>
    <lineage>
        <taxon>Bacteria</taxon>
        <taxon>Pseudomonadati</taxon>
        <taxon>Bacteroidota</taxon>
        <taxon>Bacteroidia</taxon>
        <taxon>Bacteroidales</taxon>
        <taxon>Bacteroidaceae</taxon>
        <taxon>Bacteroides</taxon>
    </lineage>
</organism>
<accession>A0A5D3FQ66</accession>
<dbReference type="Gene3D" id="1.20.1440.60">
    <property type="entry name" value="23S rRNA-intervening sequence"/>
    <property type="match status" value="1"/>
</dbReference>
<name>A0A5D3FQ66_9BACE</name>
<gene>
    <name evidence="2" type="ORF">FNJ60_02700</name>
</gene>
<comment type="caution">
    <text evidence="2">The sequence shown here is derived from an EMBL/GenBank/DDBJ whole genome shotgun (WGS) entry which is preliminary data.</text>
</comment>
<dbReference type="AlphaFoldDB" id="A0A5D3FQ66"/>
<dbReference type="Proteomes" id="UP000324383">
    <property type="component" value="Unassembled WGS sequence"/>
</dbReference>
<evidence type="ECO:0000313" key="2">
    <source>
        <dbReference type="EMBL" id="TYK34980.1"/>
    </source>
</evidence>